<protein>
    <submittedName>
        <fullName evidence="2">0982420f-e90f-4abf-870a-73d87bb08a6f-CDS</fullName>
    </submittedName>
</protein>
<name>A0A8H2W0X2_9HELO</name>
<dbReference type="EMBL" id="CAJHIA010000028">
    <property type="protein sequence ID" value="CAD6447590.1"/>
    <property type="molecule type" value="Genomic_DNA"/>
</dbReference>
<gene>
    <name evidence="2" type="ORF">SCLTRI_LOCUS7382</name>
</gene>
<comment type="caution">
    <text evidence="2">The sequence shown here is derived from an EMBL/GenBank/DDBJ whole genome shotgun (WGS) entry which is preliminary data.</text>
</comment>
<accession>A0A8H2W0X2</accession>
<dbReference type="SUPFAM" id="SSF81383">
    <property type="entry name" value="F-box domain"/>
    <property type="match status" value="1"/>
</dbReference>
<dbReference type="InterPro" id="IPR036047">
    <property type="entry name" value="F-box-like_dom_sf"/>
</dbReference>
<dbReference type="Proteomes" id="UP000624404">
    <property type="component" value="Unassembled WGS sequence"/>
</dbReference>
<feature type="domain" description="F-box" evidence="1">
    <location>
        <begin position="44"/>
        <end position="75"/>
    </location>
</feature>
<dbReference type="OrthoDB" id="3766406at2759"/>
<evidence type="ECO:0000259" key="1">
    <source>
        <dbReference type="Pfam" id="PF00646"/>
    </source>
</evidence>
<evidence type="ECO:0000313" key="3">
    <source>
        <dbReference type="Proteomes" id="UP000624404"/>
    </source>
</evidence>
<sequence length="417" mass="48074">MSNNITIMSSGVERRPLCRKPRLNGHRHKGVSSSLQRALKIFRIEELPADVWIYILDQLPISSAAAASICSKNIRGKMGDRYLRLLVNRSDEMILFLKLLANDLPNHIACKSCLKLHCMDNALSLQIGYRIVKPFDTSNMREFDRVVIETSNHLDRDIIHNPHRRMNNNNLGRDFNTAIWEMAMKRYNLGQDSASLLNIMSGITSNADCFLSLDWQQPRVDYTIAHGFMIQRVQRISIVDPMLLSFRNWVRFDICQHWDSFGDQKGAHIKNRGRGSAAEANIQAGGDSGLWRCTQCWTEFQINVEKSDNMTVMMFTRWKNWGVKPDKSDKNFMRHLGLLKQPRTQTQRHEEQVLANASETMMEFQKEVTGLADLSPLSKVFKDVGELVSSPSFKRKVLEEHEEKRSVNSTRFLDSWD</sequence>
<dbReference type="Pfam" id="PF00646">
    <property type="entry name" value="F-box"/>
    <property type="match status" value="1"/>
</dbReference>
<proteinExistence type="predicted"/>
<keyword evidence="3" id="KW-1185">Reference proteome</keyword>
<dbReference type="AlphaFoldDB" id="A0A8H2W0X2"/>
<organism evidence="2 3">
    <name type="scientific">Sclerotinia trifoliorum</name>
    <dbReference type="NCBI Taxonomy" id="28548"/>
    <lineage>
        <taxon>Eukaryota</taxon>
        <taxon>Fungi</taxon>
        <taxon>Dikarya</taxon>
        <taxon>Ascomycota</taxon>
        <taxon>Pezizomycotina</taxon>
        <taxon>Leotiomycetes</taxon>
        <taxon>Helotiales</taxon>
        <taxon>Sclerotiniaceae</taxon>
        <taxon>Sclerotinia</taxon>
    </lineage>
</organism>
<reference evidence="2" key="1">
    <citation type="submission" date="2020-10" db="EMBL/GenBank/DDBJ databases">
        <authorList>
            <person name="Kusch S."/>
        </authorList>
    </citation>
    <scope>NUCLEOTIDE SEQUENCE</scope>
    <source>
        <strain evidence="2">SwB9</strain>
    </source>
</reference>
<dbReference type="InterPro" id="IPR001810">
    <property type="entry name" value="F-box_dom"/>
</dbReference>
<evidence type="ECO:0000313" key="2">
    <source>
        <dbReference type="EMBL" id="CAD6447590.1"/>
    </source>
</evidence>